<sequence length="69" mass="7598">MTADLKSSRSDNDLKRHAVYLRGSGGPRVDHMAALDHHLSDISGPRWTDLFYIAVAFGAASGFFWLAGY</sequence>
<dbReference type="AlphaFoldDB" id="A0A8E1WME4"/>
<keyword evidence="1" id="KW-0812">Transmembrane</keyword>
<name>A0A8E1WME4_9HYPH</name>
<feature type="transmembrane region" description="Helical" evidence="1">
    <location>
        <begin position="50"/>
        <end position="68"/>
    </location>
</feature>
<dbReference type="EMBL" id="JACHGI010000027">
    <property type="protein sequence ID" value="MBB6470300.1"/>
    <property type="molecule type" value="Genomic_DNA"/>
</dbReference>
<reference evidence="2 3" key="1">
    <citation type="submission" date="2020-08" db="EMBL/GenBank/DDBJ databases">
        <title>Genomic Encyclopedia of Type Strains, Phase IV (KMG-IV): sequencing the most valuable type-strain genomes for metagenomic binning, comparative biology and taxonomic classification.</title>
        <authorList>
            <person name="Goeker M."/>
        </authorList>
    </citation>
    <scope>NUCLEOTIDE SEQUENCE [LARGE SCALE GENOMIC DNA]</scope>
    <source>
        <strain evidence="2 3">DSM 17454</strain>
    </source>
</reference>
<evidence type="ECO:0000313" key="3">
    <source>
        <dbReference type="Proteomes" id="UP000532373"/>
    </source>
</evidence>
<organism evidence="2 3">
    <name type="scientific">Aminobacter carboxidus</name>
    <dbReference type="NCBI Taxonomy" id="376165"/>
    <lineage>
        <taxon>Bacteria</taxon>
        <taxon>Pseudomonadati</taxon>
        <taxon>Pseudomonadota</taxon>
        <taxon>Alphaproteobacteria</taxon>
        <taxon>Hyphomicrobiales</taxon>
        <taxon>Phyllobacteriaceae</taxon>
        <taxon>Aminobacter</taxon>
    </lineage>
</organism>
<keyword evidence="1" id="KW-1133">Transmembrane helix</keyword>
<protein>
    <submittedName>
        <fullName evidence="2">Uncharacterized protein</fullName>
    </submittedName>
</protein>
<keyword evidence="1" id="KW-0472">Membrane</keyword>
<comment type="caution">
    <text evidence="2">The sequence shown here is derived from an EMBL/GenBank/DDBJ whole genome shotgun (WGS) entry which is preliminary data.</text>
</comment>
<evidence type="ECO:0000256" key="1">
    <source>
        <dbReference type="SAM" id="Phobius"/>
    </source>
</evidence>
<dbReference type="Proteomes" id="UP000532373">
    <property type="component" value="Unassembled WGS sequence"/>
</dbReference>
<proteinExistence type="predicted"/>
<evidence type="ECO:0000313" key="2">
    <source>
        <dbReference type="EMBL" id="MBB6470300.1"/>
    </source>
</evidence>
<gene>
    <name evidence="2" type="ORF">HNQ96_006197</name>
</gene>
<accession>A0A8E1WME4</accession>